<dbReference type="EMBL" id="CP025408">
    <property type="protein sequence ID" value="AUH34372.1"/>
    <property type="molecule type" value="Genomic_DNA"/>
</dbReference>
<proteinExistence type="predicted"/>
<dbReference type="Pfam" id="PF00805">
    <property type="entry name" value="Pentapeptide"/>
    <property type="match status" value="3"/>
</dbReference>
<sequence>MKKNEPPKDLLDWLGISEAPNWGVSRPLGGLIAMLIGLLVILALSAAVVMLVQVAGGAAASLGAGALIVAVLSAPFLIWGTWIKHRALGFQKEGHLTDRLAKAVEQLGAEKTVKKIVDGTTQETSEPNLEVRIGGLLSLERIAQDSSAYDQGRDHVRVMEIICAYIRNNAPASMAQDFPEGDLEPLDDEADAEQIKAHIDLIGNRRTERRKWLAGLKKPTEDIALALLILERRSDRQRRSEAAHGQDGVTAAQWVFAEACPTLPEPPKDQPHPPGAIKDFEERLADWKRKLADYRGYRPDLRGTCLQRADLAGLHLGGVRLESARLEGAELWGARLEGAELWGARLEGASLGRARLEGAELWGARLEGASLGRARLEGAELGRARLEGAELWGARLEGAKLWGARLEGAELGRARLEGAELWEARLEGAELWEARLEGAELWEARLGRTILTAAKCNGAALRMVDLSSTVDLTGDQVKSAFGDASVTLPEHLRPPPDHWPDWVMDREDFDNEWAEFRDNPDSYTPPPRPAESASD</sequence>
<protein>
    <recommendedName>
        <fullName evidence="5">Pentapeptide repeat-containing protein</fullName>
    </recommendedName>
</protein>
<dbReference type="OrthoDB" id="7837851at2"/>
<keyword evidence="2" id="KW-0812">Transmembrane</keyword>
<dbReference type="SUPFAM" id="SSF141571">
    <property type="entry name" value="Pentapeptide repeat-like"/>
    <property type="match status" value="1"/>
</dbReference>
<dbReference type="Proteomes" id="UP000233742">
    <property type="component" value="Chromosome"/>
</dbReference>
<dbReference type="PANTHER" id="PTHR14136">
    <property type="entry name" value="BTB_POZ DOMAIN-CONTAINING PROTEIN KCTD9"/>
    <property type="match status" value="1"/>
</dbReference>
<dbReference type="InterPro" id="IPR001646">
    <property type="entry name" value="5peptide_repeat"/>
</dbReference>
<feature type="transmembrane region" description="Helical" evidence="2">
    <location>
        <begin position="31"/>
        <end position="52"/>
    </location>
</feature>
<keyword evidence="2" id="KW-1133">Transmembrane helix</keyword>
<dbReference type="RefSeq" id="WP_101461034.1">
    <property type="nucleotide sequence ID" value="NZ_CP025408.1"/>
</dbReference>
<dbReference type="InterPro" id="IPR051082">
    <property type="entry name" value="Pentapeptide-BTB/POZ_domain"/>
</dbReference>
<accession>A0A2K9F1X9</accession>
<keyword evidence="4" id="KW-1185">Reference proteome</keyword>
<keyword evidence="2" id="KW-0472">Membrane</keyword>
<dbReference type="AlphaFoldDB" id="A0A2K9F1X9"/>
<gene>
    <name evidence="3" type="ORF">CUV01_14125</name>
</gene>
<name>A0A2K9F1X9_9RHOB</name>
<dbReference type="Gene3D" id="2.160.20.80">
    <property type="entry name" value="E3 ubiquitin-protein ligase SopA"/>
    <property type="match status" value="1"/>
</dbReference>
<evidence type="ECO:0000313" key="3">
    <source>
        <dbReference type="EMBL" id="AUH34372.1"/>
    </source>
</evidence>
<evidence type="ECO:0000256" key="2">
    <source>
        <dbReference type="SAM" id="Phobius"/>
    </source>
</evidence>
<organism evidence="3 4">
    <name type="scientific">Paracoccus tegillarcae</name>
    <dbReference type="NCBI Taxonomy" id="1529068"/>
    <lineage>
        <taxon>Bacteria</taxon>
        <taxon>Pseudomonadati</taxon>
        <taxon>Pseudomonadota</taxon>
        <taxon>Alphaproteobacteria</taxon>
        <taxon>Rhodobacterales</taxon>
        <taxon>Paracoccaceae</taxon>
        <taxon>Paracoccus</taxon>
    </lineage>
</organism>
<dbReference type="KEGG" id="paro:CUV01_14125"/>
<feature type="region of interest" description="Disordered" evidence="1">
    <location>
        <begin position="515"/>
        <end position="535"/>
    </location>
</feature>
<evidence type="ECO:0000256" key="1">
    <source>
        <dbReference type="SAM" id="MobiDB-lite"/>
    </source>
</evidence>
<feature type="transmembrane region" description="Helical" evidence="2">
    <location>
        <begin position="58"/>
        <end position="82"/>
    </location>
</feature>
<dbReference type="PANTHER" id="PTHR14136:SF17">
    <property type="entry name" value="BTB_POZ DOMAIN-CONTAINING PROTEIN KCTD9"/>
    <property type="match status" value="1"/>
</dbReference>
<evidence type="ECO:0000313" key="4">
    <source>
        <dbReference type="Proteomes" id="UP000233742"/>
    </source>
</evidence>
<reference evidence="3 4" key="1">
    <citation type="submission" date="2017-12" db="EMBL/GenBank/DDBJ databases">
        <authorList>
            <person name="Hurst M.R.H."/>
        </authorList>
    </citation>
    <scope>NUCLEOTIDE SEQUENCE [LARGE SCALE GENOMIC DNA]</scope>
    <source>
        <strain evidence="3 4">BM15</strain>
    </source>
</reference>
<evidence type="ECO:0008006" key="5">
    <source>
        <dbReference type="Google" id="ProtNLM"/>
    </source>
</evidence>